<organism evidence="1 2">
    <name type="scientific">Cytobacillus oceanisediminis</name>
    <dbReference type="NCBI Taxonomy" id="665099"/>
    <lineage>
        <taxon>Bacteria</taxon>
        <taxon>Bacillati</taxon>
        <taxon>Bacillota</taxon>
        <taxon>Bacilli</taxon>
        <taxon>Bacillales</taxon>
        <taxon>Bacillaceae</taxon>
        <taxon>Cytobacillus</taxon>
    </lineage>
</organism>
<protein>
    <submittedName>
        <fullName evidence="1">Uncharacterized protein</fullName>
    </submittedName>
</protein>
<accession>A0A2V2ZSC5</accession>
<dbReference type="EMBL" id="QGTW01000009">
    <property type="protein sequence ID" value="PWW26972.1"/>
    <property type="molecule type" value="Genomic_DNA"/>
</dbReference>
<evidence type="ECO:0000313" key="2">
    <source>
        <dbReference type="Proteomes" id="UP000247150"/>
    </source>
</evidence>
<sequence>MFLSFIRILIVIQVSPSGDSIQLASYQNKRGKSKPKSAYYGAFFLKEETI</sequence>
<reference evidence="1 2" key="1">
    <citation type="submission" date="2018-05" db="EMBL/GenBank/DDBJ databases">
        <title>Freshwater and sediment microbial communities from various areas in North America, analyzing microbe dynamics in response to fracking.</title>
        <authorList>
            <person name="Lamendella R."/>
        </authorList>
    </citation>
    <scope>NUCLEOTIDE SEQUENCE [LARGE SCALE GENOMIC DNA]</scope>
    <source>
        <strain evidence="1 2">15_TX</strain>
    </source>
</reference>
<evidence type="ECO:0000313" key="1">
    <source>
        <dbReference type="EMBL" id="PWW26972.1"/>
    </source>
</evidence>
<dbReference type="AlphaFoldDB" id="A0A2V2ZSC5"/>
<dbReference type="Proteomes" id="UP000247150">
    <property type="component" value="Unassembled WGS sequence"/>
</dbReference>
<comment type="caution">
    <text evidence="1">The sequence shown here is derived from an EMBL/GenBank/DDBJ whole genome shotgun (WGS) entry which is preliminary data.</text>
</comment>
<gene>
    <name evidence="1" type="ORF">DFO73_109138</name>
</gene>
<proteinExistence type="predicted"/>
<name>A0A2V2ZSC5_9BACI</name>